<dbReference type="OrthoDB" id="68731at2"/>
<name>A0A4U1BY46_9SPHI</name>
<comment type="caution">
    <text evidence="1">The sequence shown here is derived from an EMBL/GenBank/DDBJ whole genome shotgun (WGS) entry which is preliminary data.</text>
</comment>
<dbReference type="EMBL" id="SWBO01000018">
    <property type="protein sequence ID" value="TKB96508.1"/>
    <property type="molecule type" value="Genomic_DNA"/>
</dbReference>
<reference evidence="1 2" key="1">
    <citation type="submission" date="2019-04" db="EMBL/GenBank/DDBJ databases">
        <title>Pedobacter sp. AR-2-6 sp. nov., isolated from Arctic soil.</title>
        <authorList>
            <person name="Dahal R.H."/>
            <person name="Kim D.-U."/>
        </authorList>
    </citation>
    <scope>NUCLEOTIDE SEQUENCE [LARGE SCALE GENOMIC DNA]</scope>
    <source>
        <strain evidence="1 2">AR-2-6</strain>
    </source>
</reference>
<organism evidence="1 2">
    <name type="scientific">Pedobacter cryotolerans</name>
    <dbReference type="NCBI Taxonomy" id="2571270"/>
    <lineage>
        <taxon>Bacteria</taxon>
        <taxon>Pseudomonadati</taxon>
        <taxon>Bacteroidota</taxon>
        <taxon>Sphingobacteriia</taxon>
        <taxon>Sphingobacteriales</taxon>
        <taxon>Sphingobacteriaceae</taxon>
        <taxon>Pedobacter</taxon>
    </lineage>
</organism>
<evidence type="ECO:0000313" key="2">
    <source>
        <dbReference type="Proteomes" id="UP000310477"/>
    </source>
</evidence>
<dbReference type="InterPro" id="IPR034660">
    <property type="entry name" value="DinB/YfiT-like"/>
</dbReference>
<protein>
    <submittedName>
        <fullName evidence="1">DUF1572 domain-containing protein</fullName>
    </submittedName>
</protein>
<dbReference type="Proteomes" id="UP000310477">
    <property type="component" value="Unassembled WGS sequence"/>
</dbReference>
<proteinExistence type="predicted"/>
<sequence>MEKDYLASIKKQFEYYKMLGDQTFAQLNDEQLFNQINEESNSVATIVKHMWGNMLSRWTGFLTTDGEKNWRQRDAEFENDITSRQELLTKWNEGWQCLFEAIDSLKNEDLTKEIYIRNQGHTVIEAINRQLAHYPYHVGQIVFLGKIFCSTQWKSLSIPKGNSKSFNDDKFAQAKHKQHFTDEFLKPD</sequence>
<dbReference type="SUPFAM" id="SSF109854">
    <property type="entry name" value="DinB/YfiT-like putative metalloenzymes"/>
    <property type="match status" value="1"/>
</dbReference>
<dbReference type="Pfam" id="PF07609">
    <property type="entry name" value="DUF1572"/>
    <property type="match status" value="1"/>
</dbReference>
<gene>
    <name evidence="1" type="ORF">FA045_18125</name>
</gene>
<accession>A0A4U1BY46</accession>
<dbReference type="Gene3D" id="1.20.120.450">
    <property type="entry name" value="dinb family like domain"/>
    <property type="match status" value="1"/>
</dbReference>
<keyword evidence="2" id="KW-1185">Reference proteome</keyword>
<dbReference type="InterPro" id="IPR011466">
    <property type="entry name" value="DUF1572"/>
</dbReference>
<evidence type="ECO:0000313" key="1">
    <source>
        <dbReference type="EMBL" id="TKB96508.1"/>
    </source>
</evidence>
<dbReference type="AlphaFoldDB" id="A0A4U1BY46"/>